<evidence type="ECO:0000313" key="2">
    <source>
        <dbReference type="Proteomes" id="UP000765509"/>
    </source>
</evidence>
<dbReference type="EMBL" id="AVOT02005114">
    <property type="protein sequence ID" value="MBW0478263.1"/>
    <property type="molecule type" value="Genomic_DNA"/>
</dbReference>
<gene>
    <name evidence="1" type="ORF">O181_017978</name>
</gene>
<sequence length="116" mass="12784">MPFPSCACVTCAPSPATEHATGVKHKFSIPLDIRPSHAFAFVCVSHPWARSSVWWGQPVSPTDGKLIHRYTKLGQHIIWPLCACHTCTPAPAELCGWLHPCHIQLVNPAHANFFHA</sequence>
<keyword evidence="2" id="KW-1185">Reference proteome</keyword>
<organism evidence="1 2">
    <name type="scientific">Austropuccinia psidii MF-1</name>
    <dbReference type="NCBI Taxonomy" id="1389203"/>
    <lineage>
        <taxon>Eukaryota</taxon>
        <taxon>Fungi</taxon>
        <taxon>Dikarya</taxon>
        <taxon>Basidiomycota</taxon>
        <taxon>Pucciniomycotina</taxon>
        <taxon>Pucciniomycetes</taxon>
        <taxon>Pucciniales</taxon>
        <taxon>Sphaerophragmiaceae</taxon>
        <taxon>Austropuccinia</taxon>
    </lineage>
</organism>
<accession>A0A9Q3C738</accession>
<dbReference type="Proteomes" id="UP000765509">
    <property type="component" value="Unassembled WGS sequence"/>
</dbReference>
<proteinExistence type="predicted"/>
<dbReference type="AlphaFoldDB" id="A0A9Q3C738"/>
<comment type="caution">
    <text evidence="1">The sequence shown here is derived from an EMBL/GenBank/DDBJ whole genome shotgun (WGS) entry which is preliminary data.</text>
</comment>
<reference evidence="1" key="1">
    <citation type="submission" date="2021-03" db="EMBL/GenBank/DDBJ databases">
        <title>Draft genome sequence of rust myrtle Austropuccinia psidii MF-1, a brazilian biotype.</title>
        <authorList>
            <person name="Quecine M.C."/>
            <person name="Pachon D.M.R."/>
            <person name="Bonatelli M.L."/>
            <person name="Correr F.H."/>
            <person name="Franceschini L.M."/>
            <person name="Leite T.F."/>
            <person name="Margarido G.R.A."/>
            <person name="Almeida C.A."/>
            <person name="Ferrarezi J.A."/>
            <person name="Labate C.A."/>
        </authorList>
    </citation>
    <scope>NUCLEOTIDE SEQUENCE</scope>
    <source>
        <strain evidence="1">MF-1</strain>
    </source>
</reference>
<name>A0A9Q3C738_9BASI</name>
<evidence type="ECO:0000313" key="1">
    <source>
        <dbReference type="EMBL" id="MBW0478263.1"/>
    </source>
</evidence>
<protein>
    <submittedName>
        <fullName evidence="1">Uncharacterized protein</fullName>
    </submittedName>
</protein>